<organism evidence="1">
    <name type="scientific">Fopius arisanus</name>
    <dbReference type="NCBI Taxonomy" id="64838"/>
    <lineage>
        <taxon>Eukaryota</taxon>
        <taxon>Metazoa</taxon>
        <taxon>Ecdysozoa</taxon>
        <taxon>Arthropoda</taxon>
        <taxon>Hexapoda</taxon>
        <taxon>Insecta</taxon>
        <taxon>Pterygota</taxon>
        <taxon>Neoptera</taxon>
        <taxon>Endopterygota</taxon>
        <taxon>Hymenoptera</taxon>
        <taxon>Apocrita</taxon>
        <taxon>Ichneumonoidea</taxon>
        <taxon>Braconidae</taxon>
        <taxon>Opiinae</taxon>
        <taxon>Fopius</taxon>
    </lineage>
</organism>
<reference evidence="1" key="1">
    <citation type="submission" date="2015-01" db="EMBL/GenBank/DDBJ databases">
        <title>Transcriptome Assembly of Fopius arisanus.</title>
        <authorList>
            <person name="Geib S."/>
        </authorList>
    </citation>
    <scope>NUCLEOTIDE SEQUENCE</scope>
</reference>
<dbReference type="EMBL" id="GBYB01009720">
    <property type="protein sequence ID" value="JAG79487.1"/>
    <property type="molecule type" value="Transcribed_RNA"/>
</dbReference>
<name>A0A0C9RMZ4_9HYME</name>
<gene>
    <name evidence="1" type="primary">CD037</name>
    <name evidence="1" type="ORF">g.379</name>
</gene>
<sequence length="104" mass="12777">MWCLQGKRYQQLFTAYFDFISLYKFLFYLRDRYVQPNARFIPDYHIQNNDKVAHTLCIIDYSPLFYFYYHFFFTSVESSAPVPGAYMERLRELMIQKLRIKTSH</sequence>
<evidence type="ECO:0000313" key="1">
    <source>
        <dbReference type="EMBL" id="JAG79487.1"/>
    </source>
</evidence>
<proteinExistence type="predicted"/>
<dbReference type="AlphaFoldDB" id="A0A0C9RMZ4"/>
<protein>
    <submittedName>
        <fullName evidence="1">CD037 protein</fullName>
    </submittedName>
</protein>
<accession>A0A0C9RMZ4</accession>